<feature type="transmembrane region" description="Helical" evidence="1">
    <location>
        <begin position="82"/>
        <end position="105"/>
    </location>
</feature>
<evidence type="ECO:0000313" key="3">
    <source>
        <dbReference type="Proteomes" id="UP000095544"/>
    </source>
</evidence>
<dbReference type="Proteomes" id="UP000095544">
    <property type="component" value="Unassembled WGS sequence"/>
</dbReference>
<keyword evidence="1" id="KW-0812">Transmembrane</keyword>
<dbReference type="RefSeq" id="WP_055154819.1">
    <property type="nucleotide sequence ID" value="NZ_CYZU01000051.1"/>
</dbReference>
<feature type="transmembrane region" description="Helical" evidence="1">
    <location>
        <begin position="117"/>
        <end position="137"/>
    </location>
</feature>
<reference evidence="2 3" key="1">
    <citation type="submission" date="2015-09" db="EMBL/GenBank/DDBJ databases">
        <authorList>
            <consortium name="Pathogen Informatics"/>
        </authorList>
    </citation>
    <scope>NUCLEOTIDE SEQUENCE [LARGE SCALE GENOMIC DNA]</scope>
    <source>
        <strain evidence="2 3">2789STDY5834876</strain>
    </source>
</reference>
<proteinExistence type="predicted"/>
<feature type="transmembrane region" description="Helical" evidence="1">
    <location>
        <begin position="37"/>
        <end position="57"/>
    </location>
</feature>
<organism evidence="2 3">
    <name type="scientific">Faecalicatena contorta</name>
    <dbReference type="NCBI Taxonomy" id="39482"/>
    <lineage>
        <taxon>Bacteria</taxon>
        <taxon>Bacillati</taxon>
        <taxon>Bacillota</taxon>
        <taxon>Clostridia</taxon>
        <taxon>Lachnospirales</taxon>
        <taxon>Lachnospiraceae</taxon>
        <taxon>Faecalicatena</taxon>
    </lineage>
</organism>
<sequence>MKGLIIKDLCLLKNQLNFFYIICIVGIMMAFTNMNLLFIMNYITIIFTMFILTTISYDELDNGRAFLFTLPITKKGYVIEKYVLGILIAAAAWVVSGGIVLVFTVLRHPGTDITESLISMMFYLIIAIVFLDFTLPVQLKFGVDKSRIAIIGVVGAVFLVVFAVVKLLGMMGIDLVLIINSLPSASLAGAALFAGVGCILLTAVSYFASLKIIEKKQY</sequence>
<feature type="transmembrane region" description="Helical" evidence="1">
    <location>
        <begin position="149"/>
        <end position="179"/>
    </location>
</feature>
<evidence type="ECO:0008006" key="4">
    <source>
        <dbReference type="Google" id="ProtNLM"/>
    </source>
</evidence>
<dbReference type="STRING" id="39482.ERS852491_04069"/>
<feature type="transmembrane region" description="Helical" evidence="1">
    <location>
        <begin position="12"/>
        <end position="31"/>
    </location>
</feature>
<evidence type="ECO:0000256" key="1">
    <source>
        <dbReference type="SAM" id="Phobius"/>
    </source>
</evidence>
<dbReference type="EMBL" id="CYZU01000051">
    <property type="protein sequence ID" value="CUP03493.1"/>
    <property type="molecule type" value="Genomic_DNA"/>
</dbReference>
<name>A0A174JUP4_9FIRM</name>
<dbReference type="InterPro" id="IPR025699">
    <property type="entry name" value="ABC2_memb-like"/>
</dbReference>
<evidence type="ECO:0000313" key="2">
    <source>
        <dbReference type="EMBL" id="CUP03493.1"/>
    </source>
</evidence>
<dbReference type="Pfam" id="PF13346">
    <property type="entry name" value="ABC2_membrane_5"/>
    <property type="match status" value="1"/>
</dbReference>
<dbReference type="OrthoDB" id="2313863at2"/>
<keyword evidence="1" id="KW-1133">Transmembrane helix</keyword>
<feature type="transmembrane region" description="Helical" evidence="1">
    <location>
        <begin position="185"/>
        <end position="208"/>
    </location>
</feature>
<dbReference type="PANTHER" id="PTHR41309">
    <property type="entry name" value="MEMBRANE PROTEIN-RELATED"/>
    <property type="match status" value="1"/>
</dbReference>
<keyword evidence="1" id="KW-0472">Membrane</keyword>
<dbReference type="AlphaFoldDB" id="A0A174JUP4"/>
<dbReference type="PANTHER" id="PTHR41309:SF2">
    <property type="entry name" value="MEMBRANE PROTEIN"/>
    <property type="match status" value="1"/>
</dbReference>
<accession>A0A174JUP4</accession>
<gene>
    <name evidence="2" type="ORF">ERS852491_04069</name>
</gene>
<protein>
    <recommendedName>
        <fullName evidence="4">ABC-2 transporter permease</fullName>
    </recommendedName>
</protein>